<evidence type="ECO:0000313" key="2">
    <source>
        <dbReference type="EMBL" id="KAL2624368.1"/>
    </source>
</evidence>
<protein>
    <submittedName>
        <fullName evidence="2">Uncharacterized protein</fullName>
    </submittedName>
</protein>
<reference evidence="2 3" key="1">
    <citation type="submission" date="2024-09" db="EMBL/GenBank/DDBJ databases">
        <title>Chromosome-scale assembly of Riccia fluitans.</title>
        <authorList>
            <person name="Paukszto L."/>
            <person name="Sawicki J."/>
            <person name="Karawczyk K."/>
            <person name="Piernik-Szablinska J."/>
            <person name="Szczecinska M."/>
            <person name="Mazdziarz M."/>
        </authorList>
    </citation>
    <scope>NUCLEOTIDE SEQUENCE [LARGE SCALE GENOMIC DNA]</scope>
    <source>
        <strain evidence="2">Rf_01</strain>
        <tissue evidence="2">Aerial parts of the thallus</tissue>
    </source>
</reference>
<organism evidence="2 3">
    <name type="scientific">Riccia fluitans</name>
    <dbReference type="NCBI Taxonomy" id="41844"/>
    <lineage>
        <taxon>Eukaryota</taxon>
        <taxon>Viridiplantae</taxon>
        <taxon>Streptophyta</taxon>
        <taxon>Embryophyta</taxon>
        <taxon>Marchantiophyta</taxon>
        <taxon>Marchantiopsida</taxon>
        <taxon>Marchantiidae</taxon>
        <taxon>Marchantiales</taxon>
        <taxon>Ricciaceae</taxon>
        <taxon>Riccia</taxon>
    </lineage>
</organism>
<proteinExistence type="predicted"/>
<comment type="caution">
    <text evidence="2">The sequence shown here is derived from an EMBL/GenBank/DDBJ whole genome shotgun (WGS) entry which is preliminary data.</text>
</comment>
<accession>A0ABD1YC77</accession>
<feature type="coiled-coil region" evidence="1">
    <location>
        <begin position="4"/>
        <end position="31"/>
    </location>
</feature>
<dbReference type="Proteomes" id="UP001605036">
    <property type="component" value="Unassembled WGS sequence"/>
</dbReference>
<sequence length="78" mass="9320">MEELEPAVQEIAQLHHKVEKVENEVQKYHIDKKLMKKLEREVMWTGEIQQDLDTTKDKVILLDKEFGDDHRGVEQSYK</sequence>
<evidence type="ECO:0000313" key="3">
    <source>
        <dbReference type="Proteomes" id="UP001605036"/>
    </source>
</evidence>
<keyword evidence="3" id="KW-1185">Reference proteome</keyword>
<keyword evidence="1" id="KW-0175">Coiled coil</keyword>
<dbReference type="AlphaFoldDB" id="A0ABD1YC77"/>
<name>A0ABD1YC77_9MARC</name>
<gene>
    <name evidence="2" type="ORF">R1flu_008613</name>
</gene>
<dbReference type="EMBL" id="JBHFFA010000005">
    <property type="protein sequence ID" value="KAL2624368.1"/>
    <property type="molecule type" value="Genomic_DNA"/>
</dbReference>
<evidence type="ECO:0000256" key="1">
    <source>
        <dbReference type="SAM" id="Coils"/>
    </source>
</evidence>